<accession>A0A1T4NPH0</accession>
<dbReference type="EMBL" id="FUXB01000006">
    <property type="protein sequence ID" value="SJZ81210.1"/>
    <property type="molecule type" value="Genomic_DNA"/>
</dbReference>
<reference evidence="2" key="1">
    <citation type="submission" date="2017-02" db="EMBL/GenBank/DDBJ databases">
        <authorList>
            <person name="Varghese N."/>
            <person name="Submissions S."/>
        </authorList>
    </citation>
    <scope>NUCLEOTIDE SEQUENCE [LARGE SCALE GENOMIC DNA]</scope>
    <source>
        <strain evidence="2">DSM 19608</strain>
    </source>
</reference>
<proteinExistence type="predicted"/>
<dbReference type="AlphaFoldDB" id="A0A1T4NPH0"/>
<evidence type="ECO:0000313" key="1">
    <source>
        <dbReference type="EMBL" id="SJZ81210.1"/>
    </source>
</evidence>
<evidence type="ECO:0008006" key="3">
    <source>
        <dbReference type="Google" id="ProtNLM"/>
    </source>
</evidence>
<evidence type="ECO:0000313" key="2">
    <source>
        <dbReference type="Proteomes" id="UP000190834"/>
    </source>
</evidence>
<dbReference type="PROSITE" id="PS51257">
    <property type="entry name" value="PROKAR_LIPOPROTEIN"/>
    <property type="match status" value="1"/>
</dbReference>
<sequence>MNMKLRKSSFLFSVVIGLMGCQSTSESSTVEETVTNLSPQAVIDFMSRCDNADSTAPGPIKQPLYVVGSFPDANWKHVPARQYQYKGNNFYQAVTVEKDGSYKMQYATELWSPQFTAKGRRLNVGELTELTFGGYGTDTTVDIQQSGKYVWSLQFDEKGKPLNIMVNPCK</sequence>
<protein>
    <recommendedName>
        <fullName evidence="3">Glycosidase</fullName>
    </recommendedName>
</protein>
<gene>
    <name evidence="1" type="ORF">SAMN02745782_01409</name>
</gene>
<dbReference type="STRING" id="1123491.SAMN02745782_01409"/>
<dbReference type="Proteomes" id="UP000190834">
    <property type="component" value="Unassembled WGS sequence"/>
</dbReference>
<name>A0A1T4NPH0_VIBCI</name>
<organism evidence="1 2">
    <name type="scientific">Vibrio cincinnatiensis DSM 19608</name>
    <dbReference type="NCBI Taxonomy" id="1123491"/>
    <lineage>
        <taxon>Bacteria</taxon>
        <taxon>Pseudomonadati</taxon>
        <taxon>Pseudomonadota</taxon>
        <taxon>Gammaproteobacteria</taxon>
        <taxon>Vibrionales</taxon>
        <taxon>Vibrionaceae</taxon>
        <taxon>Vibrio</taxon>
    </lineage>
</organism>
<keyword evidence="2" id="KW-1185">Reference proteome</keyword>